<evidence type="ECO:0000256" key="6">
    <source>
        <dbReference type="PROSITE-ProRule" id="PRU00782"/>
    </source>
</evidence>
<keyword evidence="5 6" id="KW-0009">Actin-binding</keyword>
<dbReference type="SUPFAM" id="SSF52540">
    <property type="entry name" value="P-loop containing nucleoside triphosphate hydrolases"/>
    <property type="match status" value="1"/>
</dbReference>
<dbReference type="PROSITE" id="PS51456">
    <property type="entry name" value="MYOSIN_MOTOR"/>
    <property type="match status" value="1"/>
</dbReference>
<dbReference type="GO" id="GO:0007015">
    <property type="term" value="P:actin filament organization"/>
    <property type="evidence" value="ECO:0007669"/>
    <property type="project" value="TreeGrafter"/>
</dbReference>
<accession>A0A060X403</accession>
<keyword evidence="4" id="KW-0505">Motor protein</keyword>
<dbReference type="Pfam" id="PF00063">
    <property type="entry name" value="Myosin_head"/>
    <property type="match status" value="1"/>
</dbReference>
<proteinExistence type="inferred from homology"/>
<dbReference type="GO" id="GO:0030048">
    <property type="term" value="P:actin filament-based movement"/>
    <property type="evidence" value="ECO:0007669"/>
    <property type="project" value="TreeGrafter"/>
</dbReference>
<gene>
    <name evidence="8" type="ORF">GSONMT00037834001</name>
</gene>
<name>A0A060X403_ONCMY</name>
<dbReference type="GO" id="GO:0016459">
    <property type="term" value="C:myosin complex"/>
    <property type="evidence" value="ECO:0007669"/>
    <property type="project" value="UniProtKB-KW"/>
</dbReference>
<evidence type="ECO:0000256" key="5">
    <source>
        <dbReference type="ARBA" id="ARBA00023203"/>
    </source>
</evidence>
<evidence type="ECO:0000256" key="4">
    <source>
        <dbReference type="ARBA" id="ARBA00023175"/>
    </source>
</evidence>
<dbReference type="AlphaFoldDB" id="A0A060X403"/>
<dbReference type="GO" id="GO:0005524">
    <property type="term" value="F:ATP binding"/>
    <property type="evidence" value="ECO:0007669"/>
    <property type="project" value="UniProtKB-KW"/>
</dbReference>
<dbReference type="Gene3D" id="1.20.120.720">
    <property type="entry name" value="Myosin VI head, motor domain, U50 subdomain"/>
    <property type="match status" value="1"/>
</dbReference>
<dbReference type="GO" id="GO:0000146">
    <property type="term" value="F:microfilament motor activity"/>
    <property type="evidence" value="ECO:0007669"/>
    <property type="project" value="TreeGrafter"/>
</dbReference>
<reference evidence="8" key="1">
    <citation type="journal article" date="2014" name="Nat. Commun.">
        <title>The rainbow trout genome provides novel insights into evolution after whole-genome duplication in vertebrates.</title>
        <authorList>
            <person name="Berthelot C."/>
            <person name="Brunet F."/>
            <person name="Chalopin D."/>
            <person name="Juanchich A."/>
            <person name="Bernard M."/>
            <person name="Noel B."/>
            <person name="Bento P."/>
            <person name="Da Silva C."/>
            <person name="Labadie K."/>
            <person name="Alberti A."/>
            <person name="Aury J.M."/>
            <person name="Louis A."/>
            <person name="Dehais P."/>
            <person name="Bardou P."/>
            <person name="Montfort J."/>
            <person name="Klopp C."/>
            <person name="Cabau C."/>
            <person name="Gaspin C."/>
            <person name="Thorgaard G.H."/>
            <person name="Boussaha M."/>
            <person name="Quillet E."/>
            <person name="Guyomard R."/>
            <person name="Galiana D."/>
            <person name="Bobe J."/>
            <person name="Volff J.N."/>
            <person name="Genet C."/>
            <person name="Wincker P."/>
            <person name="Jaillon O."/>
            <person name="Roest Crollius H."/>
            <person name="Guiguen Y."/>
        </authorList>
    </citation>
    <scope>NUCLEOTIDE SEQUENCE [LARGE SCALE GENOMIC DNA]</scope>
</reference>
<dbReference type="PANTHER" id="PTHR13140:SF745">
    <property type="entry name" value="UNCONVENTIONAL MYOSIN-VI"/>
    <property type="match status" value="1"/>
</dbReference>
<organism evidence="8 9">
    <name type="scientific">Oncorhynchus mykiss</name>
    <name type="common">Rainbow trout</name>
    <name type="synonym">Salmo gairdneri</name>
    <dbReference type="NCBI Taxonomy" id="8022"/>
    <lineage>
        <taxon>Eukaryota</taxon>
        <taxon>Metazoa</taxon>
        <taxon>Chordata</taxon>
        <taxon>Craniata</taxon>
        <taxon>Vertebrata</taxon>
        <taxon>Euteleostomi</taxon>
        <taxon>Actinopterygii</taxon>
        <taxon>Neopterygii</taxon>
        <taxon>Teleostei</taxon>
        <taxon>Protacanthopterygii</taxon>
        <taxon>Salmoniformes</taxon>
        <taxon>Salmonidae</taxon>
        <taxon>Salmoninae</taxon>
        <taxon>Oncorhynchus</taxon>
    </lineage>
</organism>
<dbReference type="InterPro" id="IPR036961">
    <property type="entry name" value="Kinesin_motor_dom_sf"/>
</dbReference>
<keyword evidence="3 6" id="KW-0518">Myosin</keyword>
<evidence type="ECO:0000313" key="9">
    <source>
        <dbReference type="Proteomes" id="UP000193380"/>
    </source>
</evidence>
<dbReference type="EMBL" id="FR904777">
    <property type="protein sequence ID" value="CDQ71595.1"/>
    <property type="molecule type" value="Genomic_DNA"/>
</dbReference>
<evidence type="ECO:0000259" key="7">
    <source>
        <dbReference type="PROSITE" id="PS51456"/>
    </source>
</evidence>
<protein>
    <recommendedName>
        <fullName evidence="7">Myosin motor domain-containing protein</fullName>
    </recommendedName>
</protein>
<dbReference type="GO" id="GO:0051015">
    <property type="term" value="F:actin filament binding"/>
    <property type="evidence" value="ECO:0007669"/>
    <property type="project" value="TreeGrafter"/>
</dbReference>
<dbReference type="GO" id="GO:0001726">
    <property type="term" value="C:ruffle"/>
    <property type="evidence" value="ECO:0007669"/>
    <property type="project" value="TreeGrafter"/>
</dbReference>
<dbReference type="PaxDb" id="8022-A0A060X403"/>
<dbReference type="Gene3D" id="1.20.58.530">
    <property type="match status" value="1"/>
</dbReference>
<feature type="domain" description="Myosin motor" evidence="7">
    <location>
        <begin position="1"/>
        <end position="146"/>
    </location>
</feature>
<dbReference type="GO" id="GO:0030139">
    <property type="term" value="C:endocytic vesicle"/>
    <property type="evidence" value="ECO:0007669"/>
    <property type="project" value="TreeGrafter"/>
</dbReference>
<comment type="caution">
    <text evidence="6">Lacks conserved residue(s) required for the propagation of feature annotation.</text>
</comment>
<dbReference type="GO" id="GO:0005886">
    <property type="term" value="C:plasma membrane"/>
    <property type="evidence" value="ECO:0007669"/>
    <property type="project" value="TreeGrafter"/>
</dbReference>
<dbReference type="Proteomes" id="UP000193380">
    <property type="component" value="Unassembled WGS sequence"/>
</dbReference>
<reference evidence="8" key="2">
    <citation type="submission" date="2014-03" db="EMBL/GenBank/DDBJ databases">
        <authorList>
            <person name="Genoscope - CEA"/>
        </authorList>
    </citation>
    <scope>NUCLEOTIDE SEQUENCE</scope>
</reference>
<dbReference type="InterPro" id="IPR001609">
    <property type="entry name" value="Myosin_head_motor_dom-like"/>
</dbReference>
<evidence type="ECO:0000256" key="1">
    <source>
        <dbReference type="ARBA" id="ARBA00022741"/>
    </source>
</evidence>
<evidence type="ECO:0000313" key="8">
    <source>
        <dbReference type="EMBL" id="CDQ71595.1"/>
    </source>
</evidence>
<dbReference type="PANTHER" id="PTHR13140">
    <property type="entry name" value="MYOSIN"/>
    <property type="match status" value="1"/>
</dbReference>
<evidence type="ECO:0000256" key="3">
    <source>
        <dbReference type="ARBA" id="ARBA00023123"/>
    </source>
</evidence>
<dbReference type="GO" id="GO:0042491">
    <property type="term" value="P:inner ear auditory receptor cell differentiation"/>
    <property type="evidence" value="ECO:0007669"/>
    <property type="project" value="TreeGrafter"/>
</dbReference>
<dbReference type="GO" id="GO:0042472">
    <property type="term" value="P:inner ear morphogenesis"/>
    <property type="evidence" value="ECO:0007669"/>
    <property type="project" value="TreeGrafter"/>
</dbReference>
<dbReference type="InterPro" id="IPR027417">
    <property type="entry name" value="P-loop_NTPase"/>
</dbReference>
<evidence type="ECO:0000256" key="2">
    <source>
        <dbReference type="ARBA" id="ARBA00022840"/>
    </source>
</evidence>
<comment type="similarity">
    <text evidence="6">Belongs to the TRAFAC class myosin-kinesin ATPase superfamily. Myosin family.</text>
</comment>
<keyword evidence="1" id="KW-0547">Nucleotide-binding</keyword>
<keyword evidence="2" id="KW-0067">ATP-binding</keyword>
<sequence>MYSVKCVPQVPRKSKLQVHRNVRDDEGFIVRHFAGAVCYETTKFVEKNNDALHMSLECLVSESKDRFIRELFENSNNTKDSKQKAGKLSFISVGNKFKGSSFIRCIKPNLKMVSHQFEGAQILSQLQCSGQYIQCIVTLQTYSKMD</sequence>
<dbReference type="Gene3D" id="3.40.850.10">
    <property type="entry name" value="Kinesin motor domain"/>
    <property type="match status" value="1"/>
</dbReference>
<dbReference type="STRING" id="8022.A0A060X403"/>